<dbReference type="Pfam" id="PF13912">
    <property type="entry name" value="zf-C2H2_6"/>
    <property type="match status" value="1"/>
</dbReference>
<evidence type="ECO:0000259" key="14">
    <source>
        <dbReference type="PROSITE" id="PS51915"/>
    </source>
</evidence>
<sequence>MRCIVPSCRRDFNVGSSDYSKHAFPRNLARRNQWIKAIAFSERRAKLNANINFLNARICSDHFTADCFKPDRGKNILYKTAIPTQFGSKTVDPENLSTLHVPKEPEPKDVPAEEPQIKTKRLLDEALRCVQRRATGKASTDSVFNLKKFPQVCRMCLQPNSCHAVMVSLSNTEDPVFGGKSIGDFIATITSPEIIFDQDKQSHLPEAICLQCLELLKFFAKYRSKMVTAHLLMGAMVELKLKSNSGPLLDLFNAKSNHVRALIKDLGLCNLDDYSVQDLLDEFPSYDLPSPEGVSKEEDQDQHLSEERKPEMVHLETKTEVVFAEEGVVGDEEMNEDSMDSPVAGDEQMTDTKKPPTKPKSKGKKFDEPLKCPKCPFTTHFKGPFRTHQRVHEKRESTREYTCKVAGCSEVFTSWDDYRRHGPVAHKRFICDTCGLKCSALGVLKDHKARHLNKQEHICSYCQRGHNTITDLRKHIQVYHLGVANYLCDTCGLAFRKKATRDEHQLGHSDVYAFACKMCDKKFKKKPQLQKHINIIHEKVRIPCPHCEKQFPTQYLLNSHIECAHNIQTRFTCDVCVATFRSQETLDNHRARHDNPHDLECARCLILFPSQEQLGDHLCITYRDDYVCCGRDLRYHGMYNRHMQLEHGITTNARVKPVPGALMAKMIAQRKRIETCPKCKQTFATRTLKKQHVETCMGSAEQNDSDNYGDGDVNPSSSFKM</sequence>
<evidence type="ECO:0000256" key="10">
    <source>
        <dbReference type="PROSITE-ProRule" id="PRU01263"/>
    </source>
</evidence>
<evidence type="ECO:0000256" key="6">
    <source>
        <dbReference type="ARBA" id="ARBA00023125"/>
    </source>
</evidence>
<feature type="domain" description="C2H2-type" evidence="12">
    <location>
        <begin position="514"/>
        <end position="542"/>
    </location>
</feature>
<protein>
    <submittedName>
        <fullName evidence="15">Uncharacterized protein</fullName>
    </submittedName>
</protein>
<feature type="region of interest" description="Disordered" evidence="11">
    <location>
        <begin position="330"/>
        <end position="367"/>
    </location>
</feature>
<keyword evidence="6 9" id="KW-0238">DNA-binding</keyword>
<dbReference type="GO" id="GO:0001228">
    <property type="term" value="F:DNA-binding transcription activator activity, RNA polymerase II-specific"/>
    <property type="evidence" value="ECO:0007669"/>
    <property type="project" value="TreeGrafter"/>
</dbReference>
<keyword evidence="2 10" id="KW-0479">Metal-binding</keyword>
<feature type="domain" description="C2H2-type" evidence="12">
    <location>
        <begin position="486"/>
        <end position="513"/>
    </location>
</feature>
<dbReference type="OrthoDB" id="6077919at2759"/>
<comment type="subcellular location">
    <subcellularLocation>
        <location evidence="1">Nucleus</location>
    </subcellularLocation>
</comment>
<dbReference type="GO" id="GO:0008270">
    <property type="term" value="F:zinc ion binding"/>
    <property type="evidence" value="ECO:0007669"/>
    <property type="project" value="UniProtKB-UniRule"/>
</dbReference>
<dbReference type="Pfam" id="PF05485">
    <property type="entry name" value="THAP"/>
    <property type="match status" value="1"/>
</dbReference>
<evidence type="ECO:0000313" key="16">
    <source>
        <dbReference type="Proteomes" id="UP000008820"/>
    </source>
</evidence>
<dbReference type="PROSITE" id="PS50157">
    <property type="entry name" value="ZINC_FINGER_C2H2_2"/>
    <property type="match status" value="4"/>
</dbReference>
<evidence type="ECO:0000256" key="4">
    <source>
        <dbReference type="ARBA" id="ARBA00022771"/>
    </source>
</evidence>
<evidence type="ECO:0000256" key="7">
    <source>
        <dbReference type="ARBA" id="ARBA00023242"/>
    </source>
</evidence>
<evidence type="ECO:0000256" key="3">
    <source>
        <dbReference type="ARBA" id="ARBA00022737"/>
    </source>
</evidence>
<dbReference type="SMART" id="SM00868">
    <property type="entry name" value="zf-AD"/>
    <property type="match status" value="1"/>
</dbReference>
<evidence type="ECO:0000256" key="11">
    <source>
        <dbReference type="SAM" id="MobiDB-lite"/>
    </source>
</evidence>
<dbReference type="Gene3D" id="3.30.160.60">
    <property type="entry name" value="Classic Zinc Finger"/>
    <property type="match status" value="4"/>
</dbReference>
<evidence type="ECO:0000256" key="8">
    <source>
        <dbReference type="PROSITE-ProRule" id="PRU00042"/>
    </source>
</evidence>
<dbReference type="PANTHER" id="PTHR24376:SF235">
    <property type="entry name" value="C2H2-TYPE DOMAIN-CONTAINING PROTEIN"/>
    <property type="match status" value="1"/>
</dbReference>
<dbReference type="Gene3D" id="3.40.1800.20">
    <property type="match status" value="1"/>
</dbReference>
<keyword evidence="4 8" id="KW-0863">Zinc-finger</keyword>
<dbReference type="PANTHER" id="PTHR24376">
    <property type="entry name" value="ZINC FINGER PROTEIN"/>
    <property type="match status" value="1"/>
</dbReference>
<dbReference type="SMART" id="SM00355">
    <property type="entry name" value="ZnF_C2H2"/>
    <property type="match status" value="10"/>
</dbReference>
<feature type="region of interest" description="Disordered" evidence="11">
    <location>
        <begin position="287"/>
        <end position="310"/>
    </location>
</feature>
<accession>A0A903VTB4</accession>
<feature type="domain" description="C2H2-type" evidence="12">
    <location>
        <begin position="571"/>
        <end position="598"/>
    </location>
</feature>
<name>A0A903VTB4_AEDAE</name>
<gene>
    <name evidence="15" type="primary">5578259</name>
</gene>
<dbReference type="SUPFAM" id="SSF57716">
    <property type="entry name" value="Glucocorticoid receptor-like (DNA-binding domain)"/>
    <property type="match status" value="2"/>
</dbReference>
<reference evidence="15" key="2">
    <citation type="submission" date="2022-10" db="UniProtKB">
        <authorList>
            <consortium name="EnsemblMetazoa"/>
        </authorList>
    </citation>
    <scope>IDENTIFICATION</scope>
    <source>
        <strain evidence="15">LVP_AGWG</strain>
    </source>
</reference>
<keyword evidence="3" id="KW-0677">Repeat</keyword>
<feature type="binding site" evidence="10">
    <location>
        <position position="156"/>
    </location>
    <ligand>
        <name>Zn(2+)</name>
        <dbReference type="ChEBI" id="CHEBI:29105"/>
    </ligand>
</feature>
<dbReference type="InterPro" id="IPR012934">
    <property type="entry name" value="Znf_AD"/>
</dbReference>
<dbReference type="SMART" id="SM00980">
    <property type="entry name" value="THAP"/>
    <property type="match status" value="1"/>
</dbReference>
<evidence type="ECO:0000256" key="9">
    <source>
        <dbReference type="PROSITE-ProRule" id="PRU00309"/>
    </source>
</evidence>
<dbReference type="InterPro" id="IPR036236">
    <property type="entry name" value="Znf_C2H2_sf"/>
</dbReference>
<keyword evidence="7" id="KW-0539">Nucleus</keyword>
<dbReference type="GO" id="GO:0000978">
    <property type="term" value="F:RNA polymerase II cis-regulatory region sequence-specific DNA binding"/>
    <property type="evidence" value="ECO:0007669"/>
    <property type="project" value="TreeGrafter"/>
</dbReference>
<evidence type="ECO:0000313" key="15">
    <source>
        <dbReference type="EnsemblMetazoa" id="AAEL027933-PA"/>
    </source>
</evidence>
<feature type="compositionally biased region" description="Acidic residues" evidence="11">
    <location>
        <begin position="330"/>
        <end position="339"/>
    </location>
</feature>
<evidence type="ECO:0000256" key="2">
    <source>
        <dbReference type="ARBA" id="ARBA00022723"/>
    </source>
</evidence>
<dbReference type="AlphaFoldDB" id="A0A903VTB4"/>
<evidence type="ECO:0000256" key="5">
    <source>
        <dbReference type="ARBA" id="ARBA00022833"/>
    </source>
</evidence>
<dbReference type="Pfam" id="PF07776">
    <property type="entry name" value="zf-AD"/>
    <property type="match status" value="1"/>
</dbReference>
<dbReference type="Pfam" id="PF00096">
    <property type="entry name" value="zf-C2H2"/>
    <property type="match status" value="2"/>
</dbReference>
<keyword evidence="5 10" id="KW-0862">Zinc</keyword>
<reference evidence="15 16" key="1">
    <citation type="submission" date="2017-06" db="EMBL/GenBank/DDBJ databases">
        <title>Aedes aegypti genome working group (AGWG) sequencing and assembly.</title>
        <authorList>
            <consortium name="Aedes aegypti Genome Working Group (AGWG)"/>
            <person name="Matthews B.J."/>
        </authorList>
    </citation>
    <scope>NUCLEOTIDE SEQUENCE [LARGE SCALE GENOMIC DNA]</scope>
    <source>
        <strain evidence="15 16">LVP_AGWG</strain>
    </source>
</reference>
<dbReference type="Proteomes" id="UP000008820">
    <property type="component" value="Chromosome 2"/>
</dbReference>
<dbReference type="PROSITE" id="PS00028">
    <property type="entry name" value="ZINC_FINGER_C2H2_1"/>
    <property type="match status" value="6"/>
</dbReference>
<feature type="domain" description="ZAD" evidence="14">
    <location>
        <begin position="151"/>
        <end position="236"/>
    </location>
</feature>
<evidence type="ECO:0000259" key="12">
    <source>
        <dbReference type="PROSITE" id="PS50157"/>
    </source>
</evidence>
<dbReference type="PROSITE" id="PS50950">
    <property type="entry name" value="ZF_THAP"/>
    <property type="match status" value="1"/>
</dbReference>
<evidence type="ECO:0000256" key="1">
    <source>
        <dbReference type="ARBA" id="ARBA00004123"/>
    </source>
</evidence>
<dbReference type="EnsemblMetazoa" id="AAEL027933-RA">
    <property type="protein sequence ID" value="AAEL027933-PA"/>
    <property type="gene ID" value="AAEL027933"/>
</dbReference>
<organism evidence="15 16">
    <name type="scientific">Aedes aegypti</name>
    <name type="common">Yellowfever mosquito</name>
    <name type="synonym">Culex aegypti</name>
    <dbReference type="NCBI Taxonomy" id="7159"/>
    <lineage>
        <taxon>Eukaryota</taxon>
        <taxon>Metazoa</taxon>
        <taxon>Ecdysozoa</taxon>
        <taxon>Arthropoda</taxon>
        <taxon>Hexapoda</taxon>
        <taxon>Insecta</taxon>
        <taxon>Pterygota</taxon>
        <taxon>Neoptera</taxon>
        <taxon>Endopterygota</taxon>
        <taxon>Diptera</taxon>
        <taxon>Nematocera</taxon>
        <taxon>Culicoidea</taxon>
        <taxon>Culicidae</taxon>
        <taxon>Culicinae</taxon>
        <taxon>Aedini</taxon>
        <taxon>Aedes</taxon>
        <taxon>Stegomyia</taxon>
    </lineage>
</organism>
<feature type="domain" description="C2H2-type" evidence="12">
    <location>
        <begin position="542"/>
        <end position="570"/>
    </location>
</feature>
<evidence type="ECO:0000259" key="13">
    <source>
        <dbReference type="PROSITE" id="PS50950"/>
    </source>
</evidence>
<feature type="compositionally biased region" description="Basic and acidic residues" evidence="11">
    <location>
        <begin position="294"/>
        <end position="310"/>
    </location>
</feature>
<feature type="domain" description="THAP-type" evidence="13">
    <location>
        <begin position="1"/>
        <end position="86"/>
    </location>
</feature>
<keyword evidence="16" id="KW-1185">Reference proteome</keyword>
<proteinExistence type="predicted"/>
<dbReference type="SUPFAM" id="SSF57667">
    <property type="entry name" value="beta-beta-alpha zinc fingers"/>
    <property type="match status" value="4"/>
</dbReference>
<dbReference type="InterPro" id="IPR006612">
    <property type="entry name" value="THAP_Znf"/>
</dbReference>
<dbReference type="SMART" id="SM00692">
    <property type="entry name" value="DM3"/>
    <property type="match status" value="1"/>
</dbReference>
<dbReference type="PROSITE" id="PS51915">
    <property type="entry name" value="ZAD"/>
    <property type="match status" value="1"/>
</dbReference>
<dbReference type="InterPro" id="IPR013087">
    <property type="entry name" value="Znf_C2H2_type"/>
</dbReference>
<dbReference type="GO" id="GO:0005634">
    <property type="term" value="C:nucleus"/>
    <property type="evidence" value="ECO:0007669"/>
    <property type="project" value="UniProtKB-SubCell"/>
</dbReference>
<feature type="binding site" evidence="10">
    <location>
        <position position="209"/>
    </location>
    <ligand>
        <name>Zn(2+)</name>
        <dbReference type="ChEBI" id="CHEBI:29105"/>
    </ligand>
</feature>
<feature type="binding site" evidence="10">
    <location>
        <position position="212"/>
    </location>
    <ligand>
        <name>Zn(2+)</name>
        <dbReference type="ChEBI" id="CHEBI:29105"/>
    </ligand>
</feature>
<feature type="binding site" evidence="10">
    <location>
        <position position="153"/>
    </location>
    <ligand>
        <name>Zn(2+)</name>
        <dbReference type="ChEBI" id="CHEBI:29105"/>
    </ligand>
</feature>
<feature type="region of interest" description="Disordered" evidence="11">
    <location>
        <begin position="700"/>
        <end position="721"/>
    </location>
</feature>